<name>A0A6J5MUT2_9CAUD</name>
<organism evidence="3">
    <name type="scientific">uncultured Caudovirales phage</name>
    <dbReference type="NCBI Taxonomy" id="2100421"/>
    <lineage>
        <taxon>Viruses</taxon>
        <taxon>Duplodnaviria</taxon>
        <taxon>Heunggongvirae</taxon>
        <taxon>Uroviricota</taxon>
        <taxon>Caudoviricetes</taxon>
        <taxon>Peduoviridae</taxon>
        <taxon>Maltschvirus</taxon>
        <taxon>Maltschvirus maltsch</taxon>
    </lineage>
</organism>
<dbReference type="EMBL" id="LR796309">
    <property type="protein sequence ID" value="CAB4136157.1"/>
    <property type="molecule type" value="Genomic_DNA"/>
</dbReference>
<dbReference type="EMBL" id="LR796552">
    <property type="protein sequence ID" value="CAB4150674.1"/>
    <property type="molecule type" value="Genomic_DNA"/>
</dbReference>
<feature type="region of interest" description="Disordered" evidence="1">
    <location>
        <begin position="31"/>
        <end position="50"/>
    </location>
</feature>
<proteinExistence type="predicted"/>
<protein>
    <submittedName>
        <fullName evidence="3">Uncharacterized protein</fullName>
    </submittedName>
</protein>
<sequence>MPEDSQIGVENDNNFIGFSSRLDPSNLKPGFSQSSNNMRLQRGTAQPRKGCERLTDDVLNSNMQSGSGYYVNSAGQDNIVMMFTDGIILYNTQTNTFSQKYTFPAGRYLPIGTLTSQTDYLVSEIIDQTHSRWLSVATTAGLKVGDKIKIGYSTDSPNITYTEHTIVLLTATQIYYEIGEPGYLGNETRQVSVSIFSFSFDSEVVQALNNLYIFRGVAGPLISATVSNPQIPNGATVTVTVTTATAHGFFVGEEVNIIDINVPPNQHKYFHKNVIVQSVSTSTRFTFSFTNTGPTIQLHTNITGFQVQQANPPLIWDGVSGFVSFIDQTGIDATGTYPLPPGEFGLYFQNRIVVKTANTEIIATDILSDRYDPLNTFTVNQGGNDSIVGFLPWIENQFLVFMQKSIYVAYIDPRFDPTAPDQSQITVVTTEVGCLAKHSIVPAGQFVFFFSGKGVHMLTPQLDLKLLGNTMPLSEPIDDYFDSVNYDYAKKVTAVYFDNRFFIAFPVNSSIKNNSILVYNTLNQAWESIDTYPAGMFIDNFVPAFYGTKRRLFIIANIGNPIQVPLVSPIPPGKPTTFLAGAYGGIFLTEELEGGDEFLGVTGTPILPFSLPATLSASSYIVTPIAASIRSREYTFDSQATKRFSRAEFNFNNTAGDDVSIYSTVHDPDSSEEVLRYVFTGSAQVDGTIRPRIAMKGVGIDVEVVFNKGRPALKGTSIYAINSSRGMITEE</sequence>
<accession>A0A6J5MUT2</accession>
<evidence type="ECO:0000256" key="1">
    <source>
        <dbReference type="SAM" id="MobiDB-lite"/>
    </source>
</evidence>
<gene>
    <name evidence="2" type="ORF">UFOVP298_25</name>
    <name evidence="3" type="ORF">UFOVP572_14</name>
</gene>
<reference evidence="3" key="1">
    <citation type="submission" date="2020-04" db="EMBL/GenBank/DDBJ databases">
        <authorList>
            <person name="Chiriac C."/>
            <person name="Salcher M."/>
            <person name="Ghai R."/>
            <person name="Kavagutti S V."/>
        </authorList>
    </citation>
    <scope>NUCLEOTIDE SEQUENCE</scope>
</reference>
<evidence type="ECO:0000313" key="3">
    <source>
        <dbReference type="EMBL" id="CAB4150674.1"/>
    </source>
</evidence>
<evidence type="ECO:0000313" key="2">
    <source>
        <dbReference type="EMBL" id="CAB4136157.1"/>
    </source>
</evidence>